<dbReference type="RefSeq" id="WP_143554227.1">
    <property type="nucleotide sequence ID" value="NZ_VJWA01000001.1"/>
</dbReference>
<dbReference type="PANTHER" id="PTHR30435">
    <property type="entry name" value="FLAGELLAR PROTEIN"/>
    <property type="match status" value="1"/>
</dbReference>
<comment type="similarity">
    <text evidence="2 6">Belongs to the flagella basal body rod proteins family.</text>
</comment>
<keyword evidence="11" id="KW-1185">Reference proteome</keyword>
<evidence type="ECO:0000256" key="3">
    <source>
        <dbReference type="ARBA" id="ARBA00023143"/>
    </source>
</evidence>
<gene>
    <name evidence="10" type="ORF">FMM06_00235</name>
</gene>
<dbReference type="GO" id="GO:0071978">
    <property type="term" value="P:bacterial-type flagellum-dependent swarming motility"/>
    <property type="evidence" value="ECO:0007669"/>
    <property type="project" value="TreeGrafter"/>
</dbReference>
<evidence type="ECO:0000313" key="11">
    <source>
        <dbReference type="Proteomes" id="UP000317894"/>
    </source>
</evidence>
<keyword evidence="10" id="KW-0966">Cell projection</keyword>
<dbReference type="Proteomes" id="UP000317894">
    <property type="component" value="Unassembled WGS sequence"/>
</dbReference>
<comment type="caution">
    <text evidence="10">The sequence shown here is derived from an EMBL/GenBank/DDBJ whole genome shotgun (WGS) entry which is preliminary data.</text>
</comment>
<evidence type="ECO:0000256" key="2">
    <source>
        <dbReference type="ARBA" id="ARBA00009677"/>
    </source>
</evidence>
<evidence type="ECO:0000256" key="4">
    <source>
        <dbReference type="ARBA" id="ARBA00038560"/>
    </source>
</evidence>
<dbReference type="PANTHER" id="PTHR30435:SF18">
    <property type="entry name" value="FLAGELLAR BASAL-BODY ROD PROTEIN FLGF"/>
    <property type="match status" value="1"/>
</dbReference>
<evidence type="ECO:0000256" key="1">
    <source>
        <dbReference type="ARBA" id="ARBA00004117"/>
    </source>
</evidence>
<feature type="domain" description="Flagellar basal-body/hook protein C-terminal" evidence="8">
    <location>
        <begin position="185"/>
        <end position="224"/>
    </location>
</feature>
<evidence type="ECO:0000256" key="6">
    <source>
        <dbReference type="RuleBase" id="RU362116"/>
    </source>
</evidence>
<protein>
    <recommendedName>
        <fullName evidence="5 6">Flagellar basal-body rod protein FlgF</fullName>
    </recommendedName>
</protein>
<dbReference type="Pfam" id="PF22692">
    <property type="entry name" value="LlgE_F_G_D1"/>
    <property type="match status" value="1"/>
</dbReference>
<feature type="domain" description="Flagellar basal body rod protein N-terminal" evidence="7">
    <location>
        <begin position="5"/>
        <end position="35"/>
    </location>
</feature>
<comment type="subcellular location">
    <subcellularLocation>
        <location evidence="1 6">Bacterial flagellum basal body</location>
    </subcellularLocation>
</comment>
<sequence>MDRLIYTALTAMRTSQAAQAITANNLANASTPGFRRELASVAAHWLDGGDATRAQADGIVRTAMLEGGAMTATGKDTDIAVDGRGWIAVRTADGAESYTRRGDLRVSADGVLETGEGDAVLGEGGPLTVPSGVALSIAPDGTVSAGGVVAGRIRLVDGTGLIKRPDGRFGTAAPLDADPGVRLRGGTLEGSNVGTAATLVELLEQSRGFEGVTRLLRMTREIDEGGARLMRLDN</sequence>
<reference evidence="10 11" key="1">
    <citation type="submission" date="2019-07" db="EMBL/GenBank/DDBJ databases">
        <title>Novel species isolated from glacier.</title>
        <authorList>
            <person name="Liu Q."/>
            <person name="Xin Y.-H."/>
        </authorList>
    </citation>
    <scope>NUCLEOTIDE SEQUENCE [LARGE SCALE GENOMIC DNA]</scope>
    <source>
        <strain evidence="10 11">LB1R16</strain>
    </source>
</reference>
<dbReference type="Pfam" id="PF06429">
    <property type="entry name" value="Flg_bbr_C"/>
    <property type="match status" value="1"/>
</dbReference>
<evidence type="ECO:0000259" key="9">
    <source>
        <dbReference type="Pfam" id="PF22692"/>
    </source>
</evidence>
<dbReference type="GO" id="GO:0030694">
    <property type="term" value="C:bacterial-type flagellum basal body, rod"/>
    <property type="evidence" value="ECO:0007669"/>
    <property type="project" value="UniProtKB-UniRule"/>
</dbReference>
<dbReference type="InterPro" id="IPR037925">
    <property type="entry name" value="FlgE/F/G-like"/>
</dbReference>
<evidence type="ECO:0000259" key="8">
    <source>
        <dbReference type="Pfam" id="PF06429"/>
    </source>
</evidence>
<dbReference type="SUPFAM" id="SSF117143">
    <property type="entry name" value="Flagellar hook protein flgE"/>
    <property type="match status" value="1"/>
</dbReference>
<evidence type="ECO:0000256" key="5">
    <source>
        <dbReference type="ARBA" id="ARBA00040228"/>
    </source>
</evidence>
<dbReference type="InterPro" id="IPR020013">
    <property type="entry name" value="Flagellar_FlgE/F/G"/>
</dbReference>
<dbReference type="InterPro" id="IPR053967">
    <property type="entry name" value="LlgE_F_G-like_D1"/>
</dbReference>
<evidence type="ECO:0000313" key="10">
    <source>
        <dbReference type="EMBL" id="TRW16683.1"/>
    </source>
</evidence>
<keyword evidence="3 6" id="KW-0975">Bacterial flagellum</keyword>
<keyword evidence="10" id="KW-0282">Flagellum</keyword>
<dbReference type="Pfam" id="PF00460">
    <property type="entry name" value="Flg_bb_rod"/>
    <property type="match status" value="1"/>
</dbReference>
<feature type="domain" description="Flagellar hook protein FlgE/F/G-like D1" evidence="9">
    <location>
        <begin position="80"/>
        <end position="145"/>
    </location>
</feature>
<comment type="subunit">
    <text evidence="4 6">The basal body constitutes a major portion of the flagellar organelle and consists of five rings (E,L,P,S, and M) mounted on a central rod. The rod consists of about 26 subunits of FlgG in the distal portion, and FlgB, FlgC and FlgF are thought to build up the proximal portion of the rod with about 6 subunits each.</text>
</comment>
<evidence type="ECO:0000259" key="7">
    <source>
        <dbReference type="Pfam" id="PF00460"/>
    </source>
</evidence>
<dbReference type="OrthoDB" id="9804559at2"/>
<dbReference type="NCBIfam" id="TIGR03506">
    <property type="entry name" value="FlgEFG_subfam"/>
    <property type="match status" value="1"/>
</dbReference>
<organism evidence="10 11">
    <name type="scientific">Glacieibacterium frigidum</name>
    <dbReference type="NCBI Taxonomy" id="2593303"/>
    <lineage>
        <taxon>Bacteria</taxon>
        <taxon>Pseudomonadati</taxon>
        <taxon>Pseudomonadota</taxon>
        <taxon>Alphaproteobacteria</taxon>
        <taxon>Sphingomonadales</taxon>
        <taxon>Sphingosinicellaceae</taxon>
        <taxon>Glacieibacterium</taxon>
    </lineage>
</organism>
<dbReference type="EMBL" id="VJWA01000001">
    <property type="protein sequence ID" value="TRW16683.1"/>
    <property type="molecule type" value="Genomic_DNA"/>
</dbReference>
<proteinExistence type="inferred from homology"/>
<dbReference type="InterPro" id="IPR001444">
    <property type="entry name" value="Flag_bb_rod_N"/>
</dbReference>
<dbReference type="InterPro" id="IPR010930">
    <property type="entry name" value="Flg_bb/hook_C_dom"/>
</dbReference>
<accession>A0A552UEQ0</accession>
<dbReference type="AlphaFoldDB" id="A0A552UEQ0"/>
<name>A0A552UEQ0_9SPHN</name>
<keyword evidence="10" id="KW-0969">Cilium</keyword>